<protein>
    <submittedName>
        <fullName evidence="1">Head-tail adaptor</fullName>
    </submittedName>
</protein>
<accession>A0A840SK34</accession>
<comment type="caution">
    <text evidence="1">The sequence shown here is derived from an EMBL/GenBank/DDBJ whole genome shotgun (WGS) entry which is preliminary data.</text>
</comment>
<dbReference type="Gene3D" id="2.40.10.270">
    <property type="entry name" value="Bacteriophage SPP1 head-tail adaptor protein"/>
    <property type="match status" value="1"/>
</dbReference>
<evidence type="ECO:0000313" key="1">
    <source>
        <dbReference type="EMBL" id="MBB5223489.1"/>
    </source>
</evidence>
<reference evidence="1 2" key="1">
    <citation type="submission" date="2020-08" db="EMBL/GenBank/DDBJ databases">
        <title>Genomic Encyclopedia of Type Strains, Phase IV (KMG-IV): sequencing the most valuable type-strain genomes for metagenomic binning, comparative biology and taxonomic classification.</title>
        <authorList>
            <person name="Goeker M."/>
        </authorList>
    </citation>
    <scope>NUCLEOTIDE SEQUENCE [LARGE SCALE GENOMIC DNA]</scope>
    <source>
        <strain evidence="1 2">DSM 101730</strain>
    </source>
</reference>
<dbReference type="Proteomes" id="UP000549457">
    <property type="component" value="Unassembled WGS sequence"/>
</dbReference>
<dbReference type="Pfam" id="PF05521">
    <property type="entry name" value="Phage_HCP"/>
    <property type="match status" value="1"/>
</dbReference>
<dbReference type="EMBL" id="JACHFM010000003">
    <property type="protein sequence ID" value="MBB5223489.1"/>
    <property type="molecule type" value="Genomic_DNA"/>
</dbReference>
<sequence length="110" mass="12286">MSGAELSRRLTLEERVAIPDGAGGNIVDWRALGAVWAEVRPRFAREAFVGAQPRARVTYRIIVRSVPYGGASRPRPDQRFRDGARVFDILSVADRDHRFLEILAEEGPAQ</sequence>
<name>A0A840SK34_9RHOB</name>
<keyword evidence="2" id="KW-1185">Reference proteome</keyword>
<dbReference type="RefSeq" id="WP_184152338.1">
    <property type="nucleotide sequence ID" value="NZ_JACHFM010000003.1"/>
</dbReference>
<organism evidence="1 2">
    <name type="scientific">Amaricoccus macauensis</name>
    <dbReference type="NCBI Taxonomy" id="57001"/>
    <lineage>
        <taxon>Bacteria</taxon>
        <taxon>Pseudomonadati</taxon>
        <taxon>Pseudomonadota</taxon>
        <taxon>Alphaproteobacteria</taxon>
        <taxon>Rhodobacterales</taxon>
        <taxon>Paracoccaceae</taxon>
        <taxon>Amaricoccus</taxon>
    </lineage>
</organism>
<gene>
    <name evidence="1" type="ORF">HNP73_003436</name>
</gene>
<proteinExistence type="predicted"/>
<evidence type="ECO:0000313" key="2">
    <source>
        <dbReference type="Proteomes" id="UP000549457"/>
    </source>
</evidence>
<dbReference type="InterPro" id="IPR008767">
    <property type="entry name" value="Phage_SPP1_head-tail_adaptor"/>
</dbReference>
<dbReference type="InterPro" id="IPR038666">
    <property type="entry name" value="SSP1_head-tail_sf"/>
</dbReference>
<dbReference type="AlphaFoldDB" id="A0A840SK34"/>